<dbReference type="OrthoDB" id="10255210at2759"/>
<dbReference type="GeneID" id="20226095"/>
<dbReference type="InParanoid" id="F0YK41"/>
<dbReference type="InterPro" id="IPR006602">
    <property type="entry name" value="DM10_dom"/>
</dbReference>
<dbReference type="GO" id="GO:0005930">
    <property type="term" value="C:axoneme"/>
    <property type="evidence" value="ECO:0007669"/>
    <property type="project" value="TreeGrafter"/>
</dbReference>
<feature type="domain" description="DM10" evidence="7">
    <location>
        <begin position="1"/>
        <end position="94"/>
    </location>
</feature>
<dbReference type="SMART" id="SM00676">
    <property type="entry name" value="DM10"/>
    <property type="match status" value="2"/>
</dbReference>
<evidence type="ECO:0000313" key="9">
    <source>
        <dbReference type="Proteomes" id="UP000002729"/>
    </source>
</evidence>
<keyword evidence="5" id="KW-0206">Cytoskeleton</keyword>
<dbReference type="PANTHER" id="PTHR12086:SF9">
    <property type="entry name" value="EF-HAND DOMAIN-CONTAINING PROTEIN 1"/>
    <property type="match status" value="1"/>
</dbReference>
<dbReference type="GO" id="GO:0060285">
    <property type="term" value="P:cilium-dependent cell motility"/>
    <property type="evidence" value="ECO:0007669"/>
    <property type="project" value="TreeGrafter"/>
</dbReference>
<keyword evidence="9" id="KW-1185">Reference proteome</keyword>
<dbReference type="eggNOG" id="KOG0043">
    <property type="taxonomic scope" value="Eukaryota"/>
</dbReference>
<accession>F0YK41</accession>
<proteinExistence type="predicted"/>
<dbReference type="AlphaFoldDB" id="F0YK41"/>
<evidence type="ECO:0000256" key="3">
    <source>
        <dbReference type="ARBA" id="ARBA00022490"/>
    </source>
</evidence>
<reference evidence="8 9" key="1">
    <citation type="journal article" date="2011" name="Proc. Natl. Acad. Sci. U.S.A.">
        <title>Niche of harmful alga Aureococcus anophagefferens revealed through ecogenomics.</title>
        <authorList>
            <person name="Gobler C.J."/>
            <person name="Berry D.L."/>
            <person name="Dyhrman S.T."/>
            <person name="Wilhelm S.W."/>
            <person name="Salamov A."/>
            <person name="Lobanov A.V."/>
            <person name="Zhang Y."/>
            <person name="Collier J.L."/>
            <person name="Wurch L.L."/>
            <person name="Kustka A.B."/>
            <person name="Dill B.D."/>
            <person name="Shah M."/>
            <person name="VerBerkmoes N.C."/>
            <person name="Kuo A."/>
            <person name="Terry A."/>
            <person name="Pangilinan J."/>
            <person name="Lindquist E.A."/>
            <person name="Lucas S."/>
            <person name="Paulsen I.T."/>
            <person name="Hattenrath-Lehmann T.K."/>
            <person name="Talmage S.C."/>
            <person name="Walker E.A."/>
            <person name="Koch F."/>
            <person name="Burson A.M."/>
            <person name="Marcoval M.A."/>
            <person name="Tang Y.Z."/>
            <person name="Lecleir G.R."/>
            <person name="Coyne K.J."/>
            <person name="Berg G.M."/>
            <person name="Bertrand E.M."/>
            <person name="Saito M.A."/>
            <person name="Gladyshev V.N."/>
            <person name="Grigoriev I.V."/>
        </authorList>
    </citation>
    <scope>NUCLEOTIDE SEQUENCE [LARGE SCALE GENOMIC DNA]</scope>
    <source>
        <strain evidence="9">CCMP 1984</strain>
    </source>
</reference>
<organism evidence="9">
    <name type="scientific">Aureococcus anophagefferens</name>
    <name type="common">Harmful bloom alga</name>
    <dbReference type="NCBI Taxonomy" id="44056"/>
    <lineage>
        <taxon>Eukaryota</taxon>
        <taxon>Sar</taxon>
        <taxon>Stramenopiles</taxon>
        <taxon>Ochrophyta</taxon>
        <taxon>Pelagophyceae</taxon>
        <taxon>Pelagomonadales</taxon>
        <taxon>Pelagomonadaceae</taxon>
        <taxon>Aureococcus</taxon>
    </lineage>
</organism>
<dbReference type="EMBL" id="GL833150">
    <property type="protein sequence ID" value="EGB04535.1"/>
    <property type="molecule type" value="Genomic_DNA"/>
</dbReference>
<evidence type="ECO:0000313" key="8">
    <source>
        <dbReference type="EMBL" id="EGB04535.1"/>
    </source>
</evidence>
<evidence type="ECO:0000256" key="5">
    <source>
        <dbReference type="ARBA" id="ARBA00023212"/>
    </source>
</evidence>
<evidence type="ECO:0000256" key="4">
    <source>
        <dbReference type="ARBA" id="ARBA00022737"/>
    </source>
</evidence>
<dbReference type="GO" id="GO:0000281">
    <property type="term" value="P:mitotic cytokinesis"/>
    <property type="evidence" value="ECO:0007669"/>
    <property type="project" value="TreeGrafter"/>
</dbReference>
<dbReference type="InterPro" id="IPR040193">
    <property type="entry name" value="EFHC1/EFHC2/EFHB"/>
</dbReference>
<dbReference type="Gene3D" id="2.30.29.170">
    <property type="match status" value="3"/>
</dbReference>
<name>F0YK41_AURAN</name>
<dbReference type="GO" id="GO:0007052">
    <property type="term" value="P:mitotic spindle organization"/>
    <property type="evidence" value="ECO:0007669"/>
    <property type="project" value="TreeGrafter"/>
</dbReference>
<dbReference type="PANTHER" id="PTHR12086">
    <property type="entry name" value="EF-HAND DOMAIN C-TERMINAL CONTAINING PROTEIN"/>
    <property type="match status" value="1"/>
</dbReference>
<dbReference type="Proteomes" id="UP000002729">
    <property type="component" value="Unassembled WGS sequence"/>
</dbReference>
<dbReference type="GO" id="GO:0072686">
    <property type="term" value="C:mitotic spindle"/>
    <property type="evidence" value="ECO:0007669"/>
    <property type="project" value="TreeGrafter"/>
</dbReference>
<evidence type="ECO:0000256" key="2">
    <source>
        <dbReference type="ARBA" id="ARBA00004245"/>
    </source>
</evidence>
<dbReference type="RefSeq" id="XP_009040787.1">
    <property type="nucleotide sequence ID" value="XM_009042539.1"/>
</dbReference>
<keyword evidence="6" id="KW-0966">Cell projection</keyword>
<gene>
    <name evidence="8" type="ORF">AURANDRAFT_67132</name>
</gene>
<feature type="domain" description="DM10" evidence="7">
    <location>
        <begin position="289"/>
        <end position="388"/>
    </location>
</feature>
<dbReference type="OMA" id="TMTKFVP"/>
<dbReference type="PROSITE" id="PS51336">
    <property type="entry name" value="DM10"/>
    <property type="match status" value="2"/>
</dbReference>
<sequence>MEAVHDSYLENFRVRRCEIYYYLEDDSMQIVEPKQENSGVPQGNFMKRHRVPKSEDDYFTIIDIDVGCSIELYGRIFHVNGCNNSTRTFLREFKGNEPLANGLPPVDRYETERRDLMSRETGKDPTVSHNIQKNPMKVFAEAALGNTVDNSGRYGFLKYGTSVLRFYCFWDDSTSLYGDVQMFKVHYFLYDNTIEILTVAHRRRWIYYGADSPGLIRMIKLIDADRATRDFYYMEGIELGPRLDPPVEDHPMALERMPPPYSGFGSEEDSLTSCAGSLVQKAPAKQRGEEGVLRYQAAFANPKPEDRGRLFVLVYYSNEFALMIREPPRRNSGVVGGNFLAKMKLKHPDGRLVTAADLVIGATLTLASHTFVILDADEATLKYMENRPGQFPYSDRDAVVKLFKGFVNRVWLTDRDRRAAFDAISTHKTISFEELQLVLETVVPFDAKTSPPKQAVITLWRNYAKTGASNCDIIVQAKARATTIIYRATTTMRNNGQMRGFNAPQDKTNHGVGGTHTGRNTNCRHSLLSQLGKLTGVLPPWRYRRQ</sequence>
<dbReference type="Pfam" id="PF06565">
    <property type="entry name" value="DM10_dom"/>
    <property type="match status" value="3"/>
</dbReference>
<comment type="subcellular location">
    <subcellularLocation>
        <location evidence="1">Cell projection</location>
        <location evidence="1">Cilium</location>
    </subcellularLocation>
    <subcellularLocation>
        <location evidence="2">Cytoplasm</location>
        <location evidence="2">Cytoskeleton</location>
    </subcellularLocation>
</comment>
<protein>
    <recommendedName>
        <fullName evidence="7">DM10 domain-containing protein</fullName>
    </recommendedName>
</protein>
<dbReference type="FunFam" id="2.30.29.170:FF:000004">
    <property type="entry name" value="EF-hand domain containing 2"/>
    <property type="match status" value="1"/>
</dbReference>
<dbReference type="GO" id="GO:0043014">
    <property type="term" value="F:alpha-tubulin binding"/>
    <property type="evidence" value="ECO:0007669"/>
    <property type="project" value="TreeGrafter"/>
</dbReference>
<keyword evidence="3" id="KW-0963">Cytoplasm</keyword>
<evidence type="ECO:0000256" key="1">
    <source>
        <dbReference type="ARBA" id="ARBA00004138"/>
    </source>
</evidence>
<dbReference type="KEGG" id="aaf:AURANDRAFT_67132"/>
<keyword evidence="4" id="KW-0677">Repeat</keyword>
<evidence type="ECO:0000259" key="7">
    <source>
        <dbReference type="PROSITE" id="PS51336"/>
    </source>
</evidence>
<evidence type="ECO:0000256" key="6">
    <source>
        <dbReference type="ARBA" id="ARBA00023273"/>
    </source>
</evidence>